<dbReference type="GO" id="GO:0005634">
    <property type="term" value="C:nucleus"/>
    <property type="evidence" value="ECO:0007669"/>
    <property type="project" value="TreeGrafter"/>
</dbReference>
<reference evidence="3" key="1">
    <citation type="submission" date="2022-01" db="EMBL/GenBank/DDBJ databases">
        <title>Comparative genomics reveals a dynamic genome evolution in the ectomycorrhizal milk-cap (Lactarius) mushrooms.</title>
        <authorList>
            <consortium name="DOE Joint Genome Institute"/>
            <person name="Lebreton A."/>
            <person name="Tang N."/>
            <person name="Kuo A."/>
            <person name="LaButti K."/>
            <person name="Drula E."/>
            <person name="Barry K."/>
            <person name="Clum A."/>
            <person name="Lipzen A."/>
            <person name="Mousain D."/>
            <person name="Ng V."/>
            <person name="Wang R."/>
            <person name="Wang X."/>
            <person name="Dai Y."/>
            <person name="Henrissat B."/>
            <person name="Grigoriev I.V."/>
            <person name="Guerin-Laguette A."/>
            <person name="Yu F."/>
            <person name="Martin F.M."/>
        </authorList>
    </citation>
    <scope>NUCLEOTIDE SEQUENCE</scope>
    <source>
        <strain evidence="3">QP</strain>
    </source>
</reference>
<comment type="caution">
    <text evidence="3">The sequence shown here is derived from an EMBL/GenBank/DDBJ whole genome shotgun (WGS) entry which is preliminary data.</text>
</comment>
<evidence type="ECO:0000256" key="1">
    <source>
        <dbReference type="SAM" id="MobiDB-lite"/>
    </source>
</evidence>
<evidence type="ECO:0000313" key="4">
    <source>
        <dbReference type="Proteomes" id="UP001201163"/>
    </source>
</evidence>
<feature type="region of interest" description="Disordered" evidence="1">
    <location>
        <begin position="365"/>
        <end position="390"/>
    </location>
</feature>
<feature type="compositionally biased region" description="Polar residues" evidence="1">
    <location>
        <begin position="437"/>
        <end position="458"/>
    </location>
</feature>
<feature type="domain" description="DUF7082" evidence="2">
    <location>
        <begin position="204"/>
        <end position="356"/>
    </location>
</feature>
<feature type="compositionally biased region" description="Pro residues" evidence="1">
    <location>
        <begin position="366"/>
        <end position="377"/>
    </location>
</feature>
<accession>A0AAD4LJU7</accession>
<protein>
    <recommendedName>
        <fullName evidence="2">DUF7082 domain-containing protein</fullName>
    </recommendedName>
</protein>
<dbReference type="PANTHER" id="PTHR39463">
    <property type="entry name" value="MEDUSA"/>
    <property type="match status" value="1"/>
</dbReference>
<gene>
    <name evidence="3" type="ORF">EDB92DRAFT_159613</name>
</gene>
<dbReference type="Pfam" id="PF23305">
    <property type="entry name" value="DUF7082"/>
    <property type="match status" value="1"/>
</dbReference>
<dbReference type="InterPro" id="IPR055509">
    <property type="entry name" value="DUF7082"/>
</dbReference>
<dbReference type="EMBL" id="JAKELL010000011">
    <property type="protein sequence ID" value="KAH8995724.1"/>
    <property type="molecule type" value="Genomic_DNA"/>
</dbReference>
<dbReference type="AlphaFoldDB" id="A0AAD4LJU7"/>
<feature type="region of interest" description="Disordered" evidence="1">
    <location>
        <begin position="416"/>
        <end position="472"/>
    </location>
</feature>
<organism evidence="3 4">
    <name type="scientific">Lactarius akahatsu</name>
    <dbReference type="NCBI Taxonomy" id="416441"/>
    <lineage>
        <taxon>Eukaryota</taxon>
        <taxon>Fungi</taxon>
        <taxon>Dikarya</taxon>
        <taxon>Basidiomycota</taxon>
        <taxon>Agaricomycotina</taxon>
        <taxon>Agaricomycetes</taxon>
        <taxon>Russulales</taxon>
        <taxon>Russulaceae</taxon>
        <taxon>Lactarius</taxon>
    </lineage>
</organism>
<evidence type="ECO:0000259" key="2">
    <source>
        <dbReference type="Pfam" id="PF23305"/>
    </source>
</evidence>
<sequence>MFEKPFRMNTSTLPSQIPNNVACPASSCPRILKVRDYTPQLGRSGTTLVIETFIFSSKQVSIRIVIDSKAINTSVGKVQGVDDLWRCTGSIPEFGTLKNASGRTVIVSIQALEGWRVLDTLSFGYFTYWEYGLPPPVKAEPSEAKTFLDVERPRSRHRTLVGQGPWDTITQVIPAHHVASPVPFAFPKRLPRRSPSSEHGPYDKVLLDFEAEPADLGKNLSVEEKRRRRRLVQFHCERDGNTIRISPTPVREDDDEKFRHGVVISCIWREDARETCFTSCDLIRLLEYLVQDRFLADERSRVRRNVEHLRPITVSKTRMSKLFSTIMNLPLPKPRNIEKDVKVFKWDRLVECLNSAISKYEWVTIPPSPPTKTPSPQPAGRRSPLESLGGTMYNDINAIQHPRPYHLTAIVQPDSAAVADRSGQPNPIPAMHISPPQLHSQGVTVDSNSGGDSSTGQVHISPAAGADDSSPTYSPRGTFLCFDPLGFLNLRERDAHHDMAFQFF</sequence>
<dbReference type="Proteomes" id="UP001201163">
    <property type="component" value="Unassembled WGS sequence"/>
</dbReference>
<proteinExistence type="predicted"/>
<evidence type="ECO:0000313" key="3">
    <source>
        <dbReference type="EMBL" id="KAH8995724.1"/>
    </source>
</evidence>
<dbReference type="PANTHER" id="PTHR39463:SF1">
    <property type="entry name" value="MEDUSA"/>
    <property type="match status" value="1"/>
</dbReference>
<name>A0AAD4LJU7_9AGAM</name>
<keyword evidence="4" id="KW-1185">Reference proteome</keyword>